<feature type="transmembrane region" description="Helical" evidence="9">
    <location>
        <begin position="119"/>
        <end position="140"/>
    </location>
</feature>
<feature type="transmembrane region" description="Helical" evidence="9">
    <location>
        <begin position="30"/>
        <end position="51"/>
    </location>
</feature>
<evidence type="ECO:0000256" key="6">
    <source>
        <dbReference type="ARBA" id="ARBA00022989"/>
    </source>
</evidence>
<name>A0A4R2PAW4_9BACL</name>
<evidence type="ECO:0000256" key="5">
    <source>
        <dbReference type="ARBA" id="ARBA00022692"/>
    </source>
</evidence>
<evidence type="ECO:0000313" key="10">
    <source>
        <dbReference type="EMBL" id="TCP31528.1"/>
    </source>
</evidence>
<dbReference type="PANTHER" id="PTHR34295:SF4">
    <property type="entry name" value="BIOTIN TRANSPORTER BIOY-RELATED"/>
    <property type="match status" value="1"/>
</dbReference>
<evidence type="ECO:0000256" key="1">
    <source>
        <dbReference type="ARBA" id="ARBA00004651"/>
    </source>
</evidence>
<evidence type="ECO:0000256" key="4">
    <source>
        <dbReference type="ARBA" id="ARBA00022475"/>
    </source>
</evidence>
<keyword evidence="3 8" id="KW-0813">Transport</keyword>
<organism evidence="10 11">
    <name type="scientific">Scopulibacillus darangshiensis</name>
    <dbReference type="NCBI Taxonomy" id="442528"/>
    <lineage>
        <taxon>Bacteria</taxon>
        <taxon>Bacillati</taxon>
        <taxon>Bacillota</taxon>
        <taxon>Bacilli</taxon>
        <taxon>Bacillales</taxon>
        <taxon>Sporolactobacillaceae</taxon>
        <taxon>Scopulibacillus</taxon>
    </lineage>
</organism>
<dbReference type="AlphaFoldDB" id="A0A4R2PAW4"/>
<feature type="transmembrane region" description="Helical" evidence="9">
    <location>
        <begin position="87"/>
        <end position="107"/>
    </location>
</feature>
<dbReference type="Pfam" id="PF02632">
    <property type="entry name" value="BioY"/>
    <property type="match status" value="1"/>
</dbReference>
<keyword evidence="11" id="KW-1185">Reference proteome</keyword>
<feature type="transmembrane region" description="Helical" evidence="9">
    <location>
        <begin position="7"/>
        <end position="24"/>
    </location>
</feature>
<evidence type="ECO:0000256" key="2">
    <source>
        <dbReference type="ARBA" id="ARBA00010692"/>
    </source>
</evidence>
<dbReference type="GO" id="GO:0015225">
    <property type="term" value="F:biotin transmembrane transporter activity"/>
    <property type="evidence" value="ECO:0007669"/>
    <property type="project" value="UniProtKB-UniRule"/>
</dbReference>
<dbReference type="Gene3D" id="1.10.1760.20">
    <property type="match status" value="1"/>
</dbReference>
<keyword evidence="7 8" id="KW-0472">Membrane</keyword>
<reference evidence="10 11" key="1">
    <citation type="submission" date="2019-03" db="EMBL/GenBank/DDBJ databases">
        <title>Genomic Encyclopedia of Type Strains, Phase IV (KMG-IV): sequencing the most valuable type-strain genomes for metagenomic binning, comparative biology and taxonomic classification.</title>
        <authorList>
            <person name="Goeker M."/>
        </authorList>
    </citation>
    <scope>NUCLEOTIDE SEQUENCE [LARGE SCALE GENOMIC DNA]</scope>
    <source>
        <strain evidence="10 11">DSM 19377</strain>
    </source>
</reference>
<evidence type="ECO:0000256" key="3">
    <source>
        <dbReference type="ARBA" id="ARBA00022448"/>
    </source>
</evidence>
<sequence>MIRTKTLVFISLFVAMIAVMGLIPPIPLPFIGVPITLQTLGVMLAGGLLGAKKGFTSTLVFVLIVAAGGPFLAGGRGGFGTILGPSGGYILAWPIGALVIGLLTERLNASSRFYISKLVVSYILGGIIIVYAGGIFYYSWVAHSPLGITALGNLAFLPGDFVKVAISVALTVKLKPYFNTKRTHHTAA</sequence>
<dbReference type="InterPro" id="IPR003784">
    <property type="entry name" value="BioY"/>
</dbReference>
<dbReference type="Proteomes" id="UP000295416">
    <property type="component" value="Unassembled WGS sequence"/>
</dbReference>
<evidence type="ECO:0000313" key="11">
    <source>
        <dbReference type="Proteomes" id="UP000295416"/>
    </source>
</evidence>
<keyword evidence="4 8" id="KW-1003">Cell membrane</keyword>
<proteinExistence type="inferred from homology"/>
<dbReference type="RefSeq" id="WP_243646910.1">
    <property type="nucleotide sequence ID" value="NZ_SLXK01000002.1"/>
</dbReference>
<dbReference type="PANTHER" id="PTHR34295">
    <property type="entry name" value="BIOTIN TRANSPORTER BIOY"/>
    <property type="match status" value="1"/>
</dbReference>
<evidence type="ECO:0000256" key="9">
    <source>
        <dbReference type="SAM" id="Phobius"/>
    </source>
</evidence>
<dbReference type="EMBL" id="SLXK01000002">
    <property type="protein sequence ID" value="TCP31528.1"/>
    <property type="molecule type" value="Genomic_DNA"/>
</dbReference>
<keyword evidence="6 9" id="KW-1133">Transmembrane helix</keyword>
<comment type="caution">
    <text evidence="10">The sequence shown here is derived from an EMBL/GenBank/DDBJ whole genome shotgun (WGS) entry which is preliminary data.</text>
</comment>
<evidence type="ECO:0000256" key="8">
    <source>
        <dbReference type="PIRNR" id="PIRNR016661"/>
    </source>
</evidence>
<feature type="transmembrane region" description="Helical" evidence="9">
    <location>
        <begin position="146"/>
        <end position="172"/>
    </location>
</feature>
<dbReference type="GO" id="GO:0005886">
    <property type="term" value="C:plasma membrane"/>
    <property type="evidence" value="ECO:0007669"/>
    <property type="project" value="UniProtKB-SubCell"/>
</dbReference>
<accession>A0A4R2PAW4</accession>
<feature type="transmembrane region" description="Helical" evidence="9">
    <location>
        <begin position="58"/>
        <end position="75"/>
    </location>
</feature>
<comment type="subcellular location">
    <subcellularLocation>
        <location evidence="1 8">Cell membrane</location>
        <topology evidence="1 8">Multi-pass membrane protein</topology>
    </subcellularLocation>
</comment>
<evidence type="ECO:0000256" key="7">
    <source>
        <dbReference type="ARBA" id="ARBA00023136"/>
    </source>
</evidence>
<gene>
    <name evidence="10" type="ORF">EV207_10216</name>
</gene>
<keyword evidence="5 9" id="KW-0812">Transmembrane</keyword>
<comment type="similarity">
    <text evidence="2 8">Belongs to the BioY family.</text>
</comment>
<protein>
    <recommendedName>
        <fullName evidence="8">Biotin transporter</fullName>
    </recommendedName>
</protein>
<dbReference type="PIRSF" id="PIRSF016661">
    <property type="entry name" value="BioY"/>
    <property type="match status" value="1"/>
</dbReference>